<evidence type="ECO:0000259" key="17">
    <source>
        <dbReference type="Pfam" id="PF08245"/>
    </source>
</evidence>
<comment type="pathway">
    <text evidence="13 14">Cell wall biogenesis; peptidoglycan biosynthesis.</text>
</comment>
<evidence type="ECO:0000256" key="4">
    <source>
        <dbReference type="ARBA" id="ARBA00022984"/>
    </source>
</evidence>
<dbReference type="InterPro" id="IPR000713">
    <property type="entry name" value="Mur_ligase_N"/>
</dbReference>
<dbReference type="GO" id="GO:0008765">
    <property type="term" value="F:UDP-N-acetylmuramoylalanyl-D-glutamate-2,6-diaminopimelate ligase activity"/>
    <property type="evidence" value="ECO:0007669"/>
    <property type="project" value="UniProtKB-UniRule"/>
</dbReference>
<keyword evidence="13" id="KW-0963">Cytoplasm</keyword>
<dbReference type="SUPFAM" id="SSF53623">
    <property type="entry name" value="MurD-like peptide ligases, catalytic domain"/>
    <property type="match status" value="1"/>
</dbReference>
<comment type="catalytic activity">
    <reaction evidence="7 13">
        <text>UDP-N-acetyl-alpha-D-muramoyl-L-alanyl-D-glutamate + meso-2,6-diaminopimelate + ATP = UDP-N-acetyl-alpha-D-muramoyl-L-alanyl-gamma-D-glutamyl-meso-2,6-diaminopimelate + ADP + phosphate + H(+)</text>
        <dbReference type="Rhea" id="RHEA:23676"/>
        <dbReference type="ChEBI" id="CHEBI:15378"/>
        <dbReference type="ChEBI" id="CHEBI:30616"/>
        <dbReference type="ChEBI" id="CHEBI:43474"/>
        <dbReference type="ChEBI" id="CHEBI:57791"/>
        <dbReference type="ChEBI" id="CHEBI:83900"/>
        <dbReference type="ChEBI" id="CHEBI:83905"/>
        <dbReference type="ChEBI" id="CHEBI:456216"/>
        <dbReference type="EC" id="6.3.2.13"/>
    </reaction>
</comment>
<dbReference type="Pfam" id="PF01225">
    <property type="entry name" value="Mur_ligase"/>
    <property type="match status" value="1"/>
</dbReference>
<dbReference type="Pfam" id="PF08245">
    <property type="entry name" value="Mur_ligase_M"/>
    <property type="match status" value="1"/>
</dbReference>
<dbReference type="Proteomes" id="UP000189966">
    <property type="component" value="Unassembled WGS sequence"/>
</dbReference>
<dbReference type="InterPro" id="IPR004101">
    <property type="entry name" value="Mur_ligase_C"/>
</dbReference>
<keyword evidence="6 13" id="KW-0961">Cell wall biogenesis/degradation</keyword>
<evidence type="ECO:0000256" key="11">
    <source>
        <dbReference type="ARBA" id="ARBA00076158"/>
    </source>
</evidence>
<dbReference type="GO" id="GO:0005524">
    <property type="term" value="F:ATP binding"/>
    <property type="evidence" value="ECO:0007669"/>
    <property type="project" value="UniProtKB-UniRule"/>
</dbReference>
<feature type="binding site" evidence="13">
    <location>
        <position position="481"/>
    </location>
    <ligand>
        <name>meso-2,6-diaminopimelate</name>
        <dbReference type="ChEBI" id="CHEBI:57791"/>
    </ligand>
</feature>
<keyword evidence="13" id="KW-0460">Magnesium</keyword>
<evidence type="ECO:0000256" key="3">
    <source>
        <dbReference type="ARBA" id="ARBA00022960"/>
    </source>
</evidence>
<feature type="binding site" evidence="13">
    <location>
        <position position="195"/>
    </location>
    <ligand>
        <name>UDP-N-acetyl-alpha-D-muramoyl-L-alanyl-D-glutamate</name>
        <dbReference type="ChEBI" id="CHEBI:83900"/>
    </ligand>
</feature>
<comment type="subcellular location">
    <subcellularLocation>
        <location evidence="13 14">Cytoplasm</location>
    </subcellularLocation>
</comment>
<dbReference type="SUPFAM" id="SSF53244">
    <property type="entry name" value="MurD-like peptide ligases, peptide-binding domain"/>
    <property type="match status" value="1"/>
</dbReference>
<evidence type="ECO:0000256" key="12">
    <source>
        <dbReference type="ARBA" id="ARBA00081560"/>
    </source>
</evidence>
<feature type="binding site" evidence="13">
    <location>
        <begin position="126"/>
        <end position="132"/>
    </location>
    <ligand>
        <name>ATP</name>
        <dbReference type="ChEBI" id="CHEBI:30616"/>
    </ligand>
</feature>
<comment type="similarity">
    <text evidence="1 13">Belongs to the MurCDEF family. MurE subfamily.</text>
</comment>
<feature type="domain" description="Mur ligase N-terminal catalytic" evidence="15">
    <location>
        <begin position="33"/>
        <end position="112"/>
    </location>
</feature>
<dbReference type="InterPro" id="IPR005761">
    <property type="entry name" value="UDP-N-AcMur-Glu-dNH2Pim_ligase"/>
</dbReference>
<dbReference type="Gene3D" id="3.40.1190.10">
    <property type="entry name" value="Mur-like, catalytic domain"/>
    <property type="match status" value="1"/>
</dbReference>
<evidence type="ECO:0000256" key="5">
    <source>
        <dbReference type="ARBA" id="ARBA00023306"/>
    </source>
</evidence>
<dbReference type="RefSeq" id="WP_080158318.1">
    <property type="nucleotide sequence ID" value="NZ_FUZI01000005.1"/>
</dbReference>
<feature type="binding site" evidence="13">
    <location>
        <begin position="426"/>
        <end position="429"/>
    </location>
    <ligand>
        <name>meso-2,6-diaminopimelate</name>
        <dbReference type="ChEBI" id="CHEBI:57791"/>
    </ligand>
</feature>
<gene>
    <name evidence="13 18" type="primary">murE</name>
    <name evidence="18" type="ORF">CZ809_02942</name>
</gene>
<feature type="binding site" evidence="13">
    <location>
        <position position="203"/>
    </location>
    <ligand>
        <name>UDP-N-acetyl-alpha-D-muramoyl-L-alanyl-D-glutamate</name>
        <dbReference type="ChEBI" id="CHEBI:83900"/>
    </ligand>
</feature>
<dbReference type="Gene3D" id="3.90.190.20">
    <property type="entry name" value="Mur ligase, C-terminal domain"/>
    <property type="match status" value="1"/>
</dbReference>
<feature type="short sequence motif" description="Meso-diaminopimelate recognition motif" evidence="13">
    <location>
        <begin position="426"/>
        <end position="429"/>
    </location>
</feature>
<reference evidence="18 19" key="1">
    <citation type="submission" date="2017-02" db="EMBL/GenBank/DDBJ databases">
        <authorList>
            <person name="Peterson S.W."/>
        </authorList>
    </citation>
    <scope>NUCLEOTIDE SEQUENCE [LARGE SCALE GENOMIC DNA]</scope>
    <source>
        <strain evidence="19">type strain: NCCB 100098</strain>
    </source>
</reference>
<evidence type="ECO:0000256" key="13">
    <source>
        <dbReference type="HAMAP-Rule" id="MF_00208"/>
    </source>
</evidence>
<dbReference type="Pfam" id="PF02875">
    <property type="entry name" value="Mur_ligase_C"/>
    <property type="match status" value="1"/>
</dbReference>
<dbReference type="OrthoDB" id="9800958at2"/>
<feature type="binding site" evidence="13">
    <location>
        <position position="167"/>
    </location>
    <ligand>
        <name>UDP-N-acetyl-alpha-D-muramoyl-L-alanyl-D-glutamate</name>
        <dbReference type="ChEBI" id="CHEBI:83900"/>
    </ligand>
</feature>
<feature type="binding site" evidence="13">
    <location>
        <begin position="168"/>
        <end position="169"/>
    </location>
    <ligand>
        <name>UDP-N-acetyl-alpha-D-muramoyl-L-alanyl-D-glutamate</name>
        <dbReference type="ChEBI" id="CHEBI:83900"/>
    </ligand>
</feature>
<evidence type="ECO:0000256" key="14">
    <source>
        <dbReference type="RuleBase" id="RU004135"/>
    </source>
</evidence>
<evidence type="ECO:0000313" key="19">
    <source>
        <dbReference type="Proteomes" id="UP000189966"/>
    </source>
</evidence>
<keyword evidence="5 13" id="KW-0131">Cell cycle</keyword>
<evidence type="ECO:0000256" key="9">
    <source>
        <dbReference type="ARBA" id="ARBA00072883"/>
    </source>
</evidence>
<dbReference type="PANTHER" id="PTHR23135:SF4">
    <property type="entry name" value="UDP-N-ACETYLMURAMOYL-L-ALANYL-D-GLUTAMATE--2,6-DIAMINOPIMELATE LIGASE MURE HOMOLOG, CHLOROPLASTIC"/>
    <property type="match status" value="1"/>
</dbReference>
<keyword evidence="13" id="KW-0547">Nucleotide-binding</keyword>
<feature type="binding site" evidence="13">
    <location>
        <position position="477"/>
    </location>
    <ligand>
        <name>meso-2,6-diaminopimelate</name>
        <dbReference type="ChEBI" id="CHEBI:57791"/>
    </ligand>
</feature>
<keyword evidence="13" id="KW-0067">ATP-binding</keyword>
<dbReference type="InterPro" id="IPR036565">
    <property type="entry name" value="Mur-like_cat_sf"/>
</dbReference>
<evidence type="ECO:0000256" key="1">
    <source>
        <dbReference type="ARBA" id="ARBA00005898"/>
    </source>
</evidence>
<keyword evidence="2 13" id="KW-0132">Cell division</keyword>
<dbReference type="GO" id="GO:0000287">
    <property type="term" value="F:magnesium ion binding"/>
    <property type="evidence" value="ECO:0007669"/>
    <property type="project" value="UniProtKB-UniRule"/>
</dbReference>
<dbReference type="GO" id="GO:0051301">
    <property type="term" value="P:cell division"/>
    <property type="evidence" value="ECO:0007669"/>
    <property type="project" value="UniProtKB-KW"/>
</dbReference>
<comment type="PTM">
    <text evidence="13">Carboxylation is probably crucial for Mg(2+) binding and, consequently, for the gamma-phosphate positioning of ATP.</text>
</comment>
<dbReference type="EC" id="6.3.2.13" evidence="8 13"/>
<dbReference type="Gene3D" id="3.40.1390.10">
    <property type="entry name" value="MurE/MurF, N-terminal domain"/>
    <property type="match status" value="1"/>
</dbReference>
<evidence type="ECO:0000259" key="16">
    <source>
        <dbReference type="Pfam" id="PF02875"/>
    </source>
</evidence>
<feature type="binding site" evidence="13">
    <location>
        <position position="402"/>
    </location>
    <ligand>
        <name>meso-2,6-diaminopimelate</name>
        <dbReference type="ChEBI" id="CHEBI:57791"/>
    </ligand>
</feature>
<comment type="caution">
    <text evidence="13">Lacks conserved residue(s) required for the propagation of feature annotation.</text>
</comment>
<dbReference type="EMBL" id="FUZI01000005">
    <property type="protein sequence ID" value="SKC33355.1"/>
    <property type="molecule type" value="Genomic_DNA"/>
</dbReference>
<dbReference type="InterPro" id="IPR036615">
    <property type="entry name" value="Mur_ligase_C_dom_sf"/>
</dbReference>
<dbReference type="PANTHER" id="PTHR23135">
    <property type="entry name" value="MUR LIGASE FAMILY MEMBER"/>
    <property type="match status" value="1"/>
</dbReference>
<evidence type="ECO:0000256" key="7">
    <source>
        <dbReference type="ARBA" id="ARBA00050251"/>
    </source>
</evidence>
<feature type="binding site" evidence="13">
    <location>
        <position position="201"/>
    </location>
    <ligand>
        <name>UDP-N-acetyl-alpha-D-muramoyl-L-alanyl-D-glutamate</name>
        <dbReference type="ChEBI" id="CHEBI:83900"/>
    </ligand>
</feature>
<dbReference type="NCBIfam" id="TIGR01085">
    <property type="entry name" value="murE"/>
    <property type="match status" value="1"/>
</dbReference>
<dbReference type="NCBIfam" id="NF001126">
    <property type="entry name" value="PRK00139.1-4"/>
    <property type="match status" value="1"/>
</dbReference>
<sequence length="507" mass="54001">MALVKQEVQLGAVLAPWLTANKVPAEYLQLALTAMTLDSRQVTTGCLFVAVNGHTVDGRRFIDNAIAAGASAIIAEADDVATDGEILFNNGIIIIYLHNLGHKLSAIAGRFYAEPNNKLKLYAVTGTNGKTTISQLLAQWADLVGYRAGVMGTTGNGLLTDLRPAANTTGSAIEIQQTLAELVAQGANFAAMEVSSHGLVQGRVSALHFVASIFTNLSRDHLDYHGDMAHYAAAKKSLFTEHDSGVAVINADDVVGQQWLADLPQAVAVAMNAEAVAFHGGSKLWATAVDFSTQGVTISFESSWGNGTFTAPLVGSFNATNLLLALATLLVSGHSLPELLAVAPRLQAVIGRMEVFQSQLGDKAMMVVDYAHTPDALEKALQALRVHCEGKLWCLFGCGGDRDTGKRPMMAAIAEQYADHIILVDDNPRSEDPQQIMLDMQAGLTAAATATVIHDRAQACAYAIQQAAPNDIILVAGKGHEDYQILADRTIHYSDRETVAALFREQA</sequence>
<evidence type="ECO:0000256" key="6">
    <source>
        <dbReference type="ARBA" id="ARBA00023316"/>
    </source>
</evidence>
<evidence type="ECO:0000256" key="2">
    <source>
        <dbReference type="ARBA" id="ARBA00022618"/>
    </source>
</evidence>
<dbReference type="UniPathway" id="UPA00219"/>
<dbReference type="HAMAP" id="MF_00208">
    <property type="entry name" value="MurE"/>
    <property type="match status" value="1"/>
</dbReference>
<feature type="domain" description="Mur ligase central" evidence="17">
    <location>
        <begin position="124"/>
        <end position="328"/>
    </location>
</feature>
<proteinExistence type="inferred from homology"/>
<evidence type="ECO:0000256" key="8">
    <source>
        <dbReference type="ARBA" id="ARBA00066633"/>
    </source>
</evidence>
<comment type="cofactor">
    <cofactor evidence="13">
        <name>Mg(2+)</name>
        <dbReference type="ChEBI" id="CHEBI:18420"/>
    </cofactor>
</comment>
<name>A0A1T5I392_9GAMM</name>
<keyword evidence="13 18" id="KW-0436">Ligase</keyword>
<feature type="domain" description="Mur ligase C-terminal" evidence="16">
    <location>
        <begin position="351"/>
        <end position="479"/>
    </location>
</feature>
<evidence type="ECO:0000256" key="10">
    <source>
        <dbReference type="ARBA" id="ARBA00075482"/>
    </source>
</evidence>
<feature type="binding site" evidence="13">
    <location>
        <position position="39"/>
    </location>
    <ligand>
        <name>UDP-N-acetyl-alpha-D-muramoyl-L-alanyl-D-glutamate</name>
        <dbReference type="ChEBI" id="CHEBI:83900"/>
    </ligand>
</feature>
<dbReference type="AlphaFoldDB" id="A0A1T5I392"/>
<organism evidence="18 19">
    <name type="scientific">Photobacterium piscicola</name>
    <dbReference type="NCBI Taxonomy" id="1378299"/>
    <lineage>
        <taxon>Bacteria</taxon>
        <taxon>Pseudomonadati</taxon>
        <taxon>Pseudomonadota</taxon>
        <taxon>Gammaproteobacteria</taxon>
        <taxon>Vibrionales</taxon>
        <taxon>Vibrionaceae</taxon>
        <taxon>Photobacterium</taxon>
    </lineage>
</organism>
<protein>
    <recommendedName>
        <fullName evidence="9 13">UDP-N-acetylmuramoyl-L-alanyl-D-glutamate--2,6-diaminopimelate ligase</fullName>
        <ecNumber evidence="8 13">6.3.2.13</ecNumber>
    </recommendedName>
    <alternativeName>
        <fullName evidence="10 13">Meso-A2pm-adding enzyme</fullName>
    </alternativeName>
    <alternativeName>
        <fullName evidence="11 13">Meso-diaminopimelate-adding enzyme</fullName>
    </alternativeName>
    <alternativeName>
        <fullName evidence="12 13">UDP-MurNAc-L-Ala-D-Glu:meso-diaminopimelate ligase</fullName>
    </alternativeName>
    <alternativeName>
        <fullName evidence="13">UDP-MurNAc-tripeptide synthetase</fullName>
    </alternativeName>
    <alternativeName>
        <fullName evidence="13">UDP-N-acetylmuramyl-tripeptide synthetase</fullName>
    </alternativeName>
</protein>
<dbReference type="GO" id="GO:0008360">
    <property type="term" value="P:regulation of cell shape"/>
    <property type="evidence" value="ECO:0007669"/>
    <property type="project" value="UniProtKB-KW"/>
</dbReference>
<dbReference type="GO" id="GO:0005737">
    <property type="term" value="C:cytoplasm"/>
    <property type="evidence" value="ECO:0007669"/>
    <property type="project" value="UniProtKB-SubCell"/>
</dbReference>
<feature type="binding site" evidence="13">
    <location>
        <position position="37"/>
    </location>
    <ligand>
        <name>UDP-N-acetyl-alpha-D-muramoyl-L-alanyl-D-glutamate</name>
        <dbReference type="ChEBI" id="CHEBI:83900"/>
    </ligand>
</feature>
<dbReference type="GO" id="GO:0071555">
    <property type="term" value="P:cell wall organization"/>
    <property type="evidence" value="ECO:0007669"/>
    <property type="project" value="UniProtKB-KW"/>
</dbReference>
<evidence type="ECO:0000259" key="15">
    <source>
        <dbReference type="Pfam" id="PF01225"/>
    </source>
</evidence>
<dbReference type="GO" id="GO:0009252">
    <property type="term" value="P:peptidoglycan biosynthetic process"/>
    <property type="evidence" value="ECO:0007669"/>
    <property type="project" value="UniProtKB-UniRule"/>
</dbReference>
<keyword evidence="4 13" id="KW-0573">Peptidoglycan synthesis</keyword>
<feature type="modified residue" description="N6-carboxylysine" evidence="13">
    <location>
        <position position="235"/>
    </location>
</feature>
<dbReference type="SUPFAM" id="SSF63418">
    <property type="entry name" value="MurE/MurF N-terminal domain"/>
    <property type="match status" value="1"/>
</dbReference>
<keyword evidence="3 13" id="KW-0133">Cell shape</keyword>
<dbReference type="InterPro" id="IPR035911">
    <property type="entry name" value="MurE/MurF_N"/>
</dbReference>
<dbReference type="FunFam" id="3.90.190.20:FF:000006">
    <property type="entry name" value="UDP-N-acetylmuramoyl-L-alanyl-D-glutamate--2,6-diaminopimelate ligase"/>
    <property type="match status" value="1"/>
</dbReference>
<dbReference type="NCBIfam" id="NF001123">
    <property type="entry name" value="PRK00139.1-1"/>
    <property type="match status" value="1"/>
</dbReference>
<accession>A0A1T5I392</accession>
<evidence type="ECO:0000313" key="18">
    <source>
        <dbReference type="EMBL" id="SKC33355.1"/>
    </source>
</evidence>
<comment type="function">
    <text evidence="13">Catalyzes the addition of meso-diaminopimelic acid to the nucleotide precursor UDP-N-acetylmuramoyl-L-alanyl-D-glutamate (UMAG) in the biosynthesis of bacterial cell-wall peptidoglycan.</text>
</comment>
<dbReference type="InterPro" id="IPR013221">
    <property type="entry name" value="Mur_ligase_cen"/>
</dbReference>